<dbReference type="InterPro" id="IPR004254">
    <property type="entry name" value="AdipoR/HlyIII-related"/>
</dbReference>
<feature type="transmembrane region" description="Helical" evidence="7">
    <location>
        <begin position="241"/>
        <end position="259"/>
    </location>
</feature>
<dbReference type="Proteomes" id="UP000256601">
    <property type="component" value="Unassembled WGS sequence"/>
</dbReference>
<keyword evidence="5" id="KW-0479">Metal-binding</keyword>
<dbReference type="Pfam" id="PF03006">
    <property type="entry name" value="HlyIII"/>
    <property type="match status" value="1"/>
</dbReference>
<keyword evidence="3 7" id="KW-1133">Transmembrane helix</keyword>
<feature type="transmembrane region" description="Helical" evidence="7">
    <location>
        <begin position="271"/>
        <end position="293"/>
    </location>
</feature>
<keyword evidence="5" id="KW-0862">Zinc</keyword>
<proteinExistence type="predicted"/>
<dbReference type="AlphaFoldDB" id="A0A371CED8"/>
<feature type="transmembrane region" description="Helical" evidence="7">
    <location>
        <begin position="370"/>
        <end position="387"/>
    </location>
</feature>
<organism evidence="8 9">
    <name type="scientific">Yarrowia lipolytica</name>
    <name type="common">Candida lipolytica</name>
    <dbReference type="NCBI Taxonomy" id="4952"/>
    <lineage>
        <taxon>Eukaryota</taxon>
        <taxon>Fungi</taxon>
        <taxon>Dikarya</taxon>
        <taxon>Ascomycota</taxon>
        <taxon>Saccharomycotina</taxon>
        <taxon>Dipodascomycetes</taxon>
        <taxon>Dipodascales</taxon>
        <taxon>Dipodascales incertae sedis</taxon>
        <taxon>Yarrowia</taxon>
    </lineage>
</organism>
<dbReference type="PANTHER" id="PTHR20855">
    <property type="entry name" value="ADIPOR/PROGESTIN RECEPTOR-RELATED"/>
    <property type="match status" value="1"/>
</dbReference>
<feature type="transmembrane region" description="Helical" evidence="7">
    <location>
        <begin position="442"/>
        <end position="462"/>
    </location>
</feature>
<evidence type="ECO:0000313" key="8">
    <source>
        <dbReference type="EMBL" id="RDW28652.1"/>
    </source>
</evidence>
<dbReference type="GO" id="GO:0006882">
    <property type="term" value="P:intracellular zinc ion homeostasis"/>
    <property type="evidence" value="ECO:0007669"/>
    <property type="project" value="TreeGrafter"/>
</dbReference>
<gene>
    <name evidence="8" type="ORF">B0I71DRAFT_127114</name>
</gene>
<keyword evidence="4 7" id="KW-0472">Membrane</keyword>
<feature type="transmembrane region" description="Helical" evidence="7">
    <location>
        <begin position="341"/>
        <end position="358"/>
    </location>
</feature>
<dbReference type="GO" id="GO:0046872">
    <property type="term" value="F:metal ion binding"/>
    <property type="evidence" value="ECO:0007669"/>
    <property type="project" value="UniProtKB-KW"/>
</dbReference>
<accession>A0A371CED8</accession>
<dbReference type="GO" id="GO:0016020">
    <property type="term" value="C:membrane"/>
    <property type="evidence" value="ECO:0007669"/>
    <property type="project" value="UniProtKB-SubCell"/>
</dbReference>
<evidence type="ECO:0000313" key="9">
    <source>
        <dbReference type="Proteomes" id="UP000256601"/>
    </source>
</evidence>
<reference evidence="8 9" key="1">
    <citation type="submission" date="2018-07" db="EMBL/GenBank/DDBJ databases">
        <title>Draft Genome Assemblies for Five Robust Yarrowia lipolytica Strains Exhibiting High Lipid Production and Pentose Sugar Utilization and Sugar Alcohol Secretion from Undetoxified Lignocellulosic Biomass Hydrolysates.</title>
        <authorList>
            <consortium name="DOE Joint Genome Institute"/>
            <person name="Walker C."/>
            <person name="Ryu S."/>
            <person name="Na H."/>
            <person name="Zane M."/>
            <person name="LaButti K."/>
            <person name="Lipzen A."/>
            <person name="Haridas S."/>
            <person name="Barry K."/>
            <person name="Grigoriev I.V."/>
            <person name="Quarterman J."/>
            <person name="Slininger P."/>
            <person name="Dien B."/>
            <person name="Trinh C.T."/>
        </authorList>
    </citation>
    <scope>NUCLEOTIDE SEQUENCE [LARGE SCALE GENOMIC DNA]</scope>
    <source>
        <strain evidence="8 9">YB392</strain>
    </source>
</reference>
<feature type="transmembrane region" description="Helical" evidence="7">
    <location>
        <begin position="313"/>
        <end position="334"/>
    </location>
</feature>
<evidence type="ECO:0000256" key="3">
    <source>
        <dbReference type="ARBA" id="ARBA00022989"/>
    </source>
</evidence>
<dbReference type="VEuPathDB" id="FungiDB:YALI1_B14924g"/>
<feature type="binding site" evidence="5">
    <location>
        <position position="294"/>
    </location>
    <ligand>
        <name>Zn(2+)</name>
        <dbReference type="ChEBI" id="CHEBI:29105"/>
    </ligand>
</feature>
<name>A0A371CED8_YARLL</name>
<evidence type="ECO:0000256" key="2">
    <source>
        <dbReference type="ARBA" id="ARBA00022692"/>
    </source>
</evidence>
<evidence type="ECO:0000256" key="6">
    <source>
        <dbReference type="SAM" id="MobiDB-lite"/>
    </source>
</evidence>
<comment type="subcellular location">
    <subcellularLocation>
        <location evidence="1">Membrane</location>
        <topology evidence="1">Multi-pass membrane protein</topology>
    </subcellularLocation>
</comment>
<feature type="binding site" evidence="5">
    <location>
        <position position="440"/>
    </location>
    <ligand>
        <name>Zn(2+)</name>
        <dbReference type="ChEBI" id="CHEBI:29105"/>
    </ligand>
</feature>
<dbReference type="PANTHER" id="PTHR20855:SF97">
    <property type="entry name" value="ADIPOR-LIKE RECEPTOR IZH3-RELATED"/>
    <property type="match status" value="1"/>
</dbReference>
<dbReference type="GO" id="GO:0038023">
    <property type="term" value="F:signaling receptor activity"/>
    <property type="evidence" value="ECO:0007669"/>
    <property type="project" value="TreeGrafter"/>
</dbReference>
<dbReference type="VEuPathDB" id="FungiDB:YALI0_B11242g"/>
<protein>
    <submittedName>
        <fullName evidence="8">Hemolysin-III related-domain-containing protein</fullName>
    </submittedName>
</protein>
<feature type="region of interest" description="Disordered" evidence="6">
    <location>
        <begin position="23"/>
        <end position="43"/>
    </location>
</feature>
<evidence type="ECO:0000256" key="1">
    <source>
        <dbReference type="ARBA" id="ARBA00004141"/>
    </source>
</evidence>
<evidence type="ECO:0000256" key="7">
    <source>
        <dbReference type="SAM" id="Phobius"/>
    </source>
</evidence>
<evidence type="ECO:0000256" key="5">
    <source>
        <dbReference type="PIRSR" id="PIRSR604254-1"/>
    </source>
</evidence>
<keyword evidence="2 7" id="KW-0812">Transmembrane</keyword>
<sequence length="472" mass="53871">MAKAPTSRRRSVARDQDFLVRGDESRAAKASGVSRSPESRPEHLDIKISTDDSTALEALFDEKLETSLLLKFDTFLKGLESRMDVLEDFSANKASQIDESIHNAVLAFEQIKEKVLTKTTDQKKKMEQFMHVIENNFNDFADWDTDSWDTESWTSKFSEVQKHLEQRLVEIEEAVKQGADELLHKATQAALEAAKKGLITINELPEVHRDNPYIIRGYRFYGKYSDCAKSVVTLHNETCNIWTHLGGFFVMLFLAFFHYPKTVSWEKSSLMDNMCMIVFLVAAMKCLVCSSIWHTFNSICWIEHRKKFACVDYTGITVLICASILTTEYTAFYCNPTMQTVYMTLTAFFGITGVFLSWDPKFDDPKNRHWRILFFVSFAVAGATSFIHNTLLHGVSNTLAFYLPVVPSLASYAAGVIFYSFLIPERWCPGGVFDYFGMSHNLWHIFVFGGIFYHYTATVKLLETAHSYACVA</sequence>
<feature type="transmembrane region" description="Helical" evidence="7">
    <location>
        <begin position="399"/>
        <end position="422"/>
    </location>
</feature>
<evidence type="ECO:0000256" key="4">
    <source>
        <dbReference type="ARBA" id="ARBA00023136"/>
    </source>
</evidence>
<dbReference type="EMBL" id="KZ858951">
    <property type="protein sequence ID" value="RDW28652.1"/>
    <property type="molecule type" value="Genomic_DNA"/>
</dbReference>
<feature type="binding site" evidence="5">
    <location>
        <position position="444"/>
    </location>
    <ligand>
        <name>Zn(2+)</name>
        <dbReference type="ChEBI" id="CHEBI:29105"/>
    </ligand>
</feature>
<dbReference type="OrthoDB" id="5585746at2759"/>